<feature type="transmembrane region" description="Helical" evidence="5">
    <location>
        <begin position="349"/>
        <end position="371"/>
    </location>
</feature>
<keyword evidence="7" id="KW-1185">Reference proteome</keyword>
<dbReference type="EMBL" id="NCKU01004911">
    <property type="protein sequence ID" value="RWS05265.1"/>
    <property type="molecule type" value="Genomic_DNA"/>
</dbReference>
<feature type="transmembrane region" description="Helical" evidence="5">
    <location>
        <begin position="423"/>
        <end position="446"/>
    </location>
</feature>
<accession>A0A3S3Q8G8</accession>
<dbReference type="GO" id="GO:0035348">
    <property type="term" value="P:acetyl-CoA transmembrane transport"/>
    <property type="evidence" value="ECO:0007669"/>
    <property type="project" value="InterPro"/>
</dbReference>
<dbReference type="InterPro" id="IPR004752">
    <property type="entry name" value="AmpG_permease/AT-1"/>
</dbReference>
<dbReference type="Pfam" id="PF13000">
    <property type="entry name" value="Acatn"/>
    <property type="match status" value="2"/>
</dbReference>
<keyword evidence="2 5" id="KW-0812">Transmembrane</keyword>
<protein>
    <submittedName>
        <fullName evidence="6">Acetyl-coenzyme A transporter-like protein</fullName>
    </submittedName>
</protein>
<dbReference type="STRING" id="1965070.A0A3S3Q8G8"/>
<comment type="subcellular location">
    <subcellularLocation>
        <location evidence="1">Membrane</location>
        <topology evidence="1">Multi-pass membrane protein</topology>
    </subcellularLocation>
</comment>
<proteinExistence type="predicted"/>
<dbReference type="Gene3D" id="1.20.1250.20">
    <property type="entry name" value="MFS general substrate transporter like domains"/>
    <property type="match status" value="1"/>
</dbReference>
<evidence type="ECO:0000313" key="7">
    <source>
        <dbReference type="Proteomes" id="UP000285301"/>
    </source>
</evidence>
<feature type="transmembrane region" description="Helical" evidence="5">
    <location>
        <begin position="44"/>
        <end position="67"/>
    </location>
</feature>
<feature type="transmembrane region" description="Helical" evidence="5">
    <location>
        <begin position="118"/>
        <end position="136"/>
    </location>
</feature>
<dbReference type="GO" id="GO:0016020">
    <property type="term" value="C:membrane"/>
    <property type="evidence" value="ECO:0007669"/>
    <property type="project" value="UniProtKB-SubCell"/>
</dbReference>
<sequence length="526" mass="59869">MKNSQRKNPSGSETNGKTIETGIQQMQQVAEERQLGLKGDYLNLLLLLTLYFLQGIPIGLIEALPLILVNKKVPYNQQAVFSIVYWPFSLKLLWAPIVDSFYSTRFGRRKSWFVPVQYGIGFFMIALSFTIDYIIGDTSTEEKVSPQNVVLLTIAFFLLIFLTATQDIAVDGWALTMLSKRNVEYAPSCNSVGQTMGVLFGNTVFLALESADFCNRWLRSTPSDTGIVSLRSYILFWGIAYLIVTTFVMLFKHEVDYHKETGETELNIIETYKMLWKILSLRTVRWFVLILLTCKIGSAASDAVTKLKLVQYGLKRQNLGLMKLPLIPLQLILPFIVTKFSIQRPMKTFYLTYPMRLLVGIVDCFIVWGTTQAINTEDRTFSASYYVLVVLVFALQMFAVYCSSITIWAFMARVSDPLIGGTYMTLLNTVSNIGGTWVQTVALYFVDLLSFQWCPENGYFCVVKNATAVNMTLTNVTVDQARSPIVDGYYVESMICILIGIFWMLLIRNNVKWLESVPRSLWRCKK</sequence>
<gene>
    <name evidence="6" type="ORF">B4U79_05982</name>
</gene>
<feature type="transmembrane region" description="Helical" evidence="5">
    <location>
        <begin position="79"/>
        <end position="98"/>
    </location>
</feature>
<name>A0A3S3Q8G8_9ACAR</name>
<feature type="transmembrane region" description="Helical" evidence="5">
    <location>
        <begin position="489"/>
        <end position="507"/>
    </location>
</feature>
<dbReference type="InterPro" id="IPR024371">
    <property type="entry name" value="AcetylCoA_trans_1-like"/>
</dbReference>
<keyword evidence="4 5" id="KW-0472">Membrane</keyword>
<evidence type="ECO:0000256" key="5">
    <source>
        <dbReference type="SAM" id="Phobius"/>
    </source>
</evidence>
<evidence type="ECO:0000313" key="6">
    <source>
        <dbReference type="EMBL" id="RWS05265.1"/>
    </source>
</evidence>
<evidence type="ECO:0000256" key="4">
    <source>
        <dbReference type="ARBA" id="ARBA00023136"/>
    </source>
</evidence>
<dbReference type="OrthoDB" id="6415790at2759"/>
<dbReference type="Proteomes" id="UP000285301">
    <property type="component" value="Unassembled WGS sequence"/>
</dbReference>
<organism evidence="6 7">
    <name type="scientific">Dinothrombium tinctorium</name>
    <dbReference type="NCBI Taxonomy" id="1965070"/>
    <lineage>
        <taxon>Eukaryota</taxon>
        <taxon>Metazoa</taxon>
        <taxon>Ecdysozoa</taxon>
        <taxon>Arthropoda</taxon>
        <taxon>Chelicerata</taxon>
        <taxon>Arachnida</taxon>
        <taxon>Acari</taxon>
        <taxon>Acariformes</taxon>
        <taxon>Trombidiformes</taxon>
        <taxon>Prostigmata</taxon>
        <taxon>Anystina</taxon>
        <taxon>Parasitengona</taxon>
        <taxon>Trombidioidea</taxon>
        <taxon>Trombidiidae</taxon>
        <taxon>Dinothrombium</taxon>
    </lineage>
</organism>
<feature type="transmembrane region" description="Helical" evidence="5">
    <location>
        <begin position="383"/>
        <end position="411"/>
    </location>
</feature>
<dbReference type="AlphaFoldDB" id="A0A3S3Q8G8"/>
<feature type="transmembrane region" description="Helical" evidence="5">
    <location>
        <begin position="148"/>
        <end position="169"/>
    </location>
</feature>
<dbReference type="SUPFAM" id="SSF103473">
    <property type="entry name" value="MFS general substrate transporter"/>
    <property type="match status" value="1"/>
</dbReference>
<evidence type="ECO:0000256" key="1">
    <source>
        <dbReference type="ARBA" id="ARBA00004141"/>
    </source>
</evidence>
<dbReference type="InterPro" id="IPR036259">
    <property type="entry name" value="MFS_trans_sf"/>
</dbReference>
<dbReference type="PANTHER" id="PTHR12778">
    <property type="entry name" value="SOLUTE CARRIER FAMILY 33 ACETYL-COA TRANSPORTER -RELATED"/>
    <property type="match status" value="1"/>
</dbReference>
<feature type="non-terminal residue" evidence="6">
    <location>
        <position position="526"/>
    </location>
</feature>
<feature type="transmembrane region" description="Helical" evidence="5">
    <location>
        <begin position="320"/>
        <end position="337"/>
    </location>
</feature>
<feature type="transmembrane region" description="Helical" evidence="5">
    <location>
        <begin position="233"/>
        <end position="251"/>
    </location>
</feature>
<dbReference type="PANTHER" id="PTHR12778:SF9">
    <property type="entry name" value="ACETYL-COENZYME A TRANSPORTER 1"/>
    <property type="match status" value="1"/>
</dbReference>
<keyword evidence="3 5" id="KW-1133">Transmembrane helix</keyword>
<reference evidence="6 7" key="1">
    <citation type="journal article" date="2018" name="Gigascience">
        <title>Genomes of trombidid mites reveal novel predicted allergens and laterally-transferred genes associated with secondary metabolism.</title>
        <authorList>
            <person name="Dong X."/>
            <person name="Chaisiri K."/>
            <person name="Xia D."/>
            <person name="Armstrong S.D."/>
            <person name="Fang Y."/>
            <person name="Donnelly M.J."/>
            <person name="Kadowaki T."/>
            <person name="McGarry J.W."/>
            <person name="Darby A.C."/>
            <person name="Makepeace B.L."/>
        </authorList>
    </citation>
    <scope>NUCLEOTIDE SEQUENCE [LARGE SCALE GENOMIC DNA]</scope>
    <source>
        <strain evidence="6">UoL-WK</strain>
    </source>
</reference>
<dbReference type="GO" id="GO:0008521">
    <property type="term" value="F:acetyl-CoA transmembrane transporter activity"/>
    <property type="evidence" value="ECO:0007669"/>
    <property type="project" value="InterPro"/>
</dbReference>
<comment type="caution">
    <text evidence="6">The sequence shown here is derived from an EMBL/GenBank/DDBJ whole genome shotgun (WGS) entry which is preliminary data.</text>
</comment>
<feature type="transmembrane region" description="Helical" evidence="5">
    <location>
        <begin position="283"/>
        <end position="300"/>
    </location>
</feature>
<evidence type="ECO:0000256" key="3">
    <source>
        <dbReference type="ARBA" id="ARBA00022989"/>
    </source>
</evidence>
<evidence type="ECO:0000256" key="2">
    <source>
        <dbReference type="ARBA" id="ARBA00022692"/>
    </source>
</evidence>